<evidence type="ECO:0000259" key="2">
    <source>
        <dbReference type="Pfam" id="PF00144"/>
    </source>
</evidence>
<protein>
    <submittedName>
        <fullName evidence="3">CubicO group peptidase, beta-lactamase class C family</fullName>
    </submittedName>
</protein>
<sequence length="357" mass="40092">MMFKKYWRSTFYKSLAILICAITSVLAQSPSQQIKSTLEQFPAETQISVAYTSNGEDVFKGFKKTQQSIVSEENSTQLFQIGSISKVFTSIILANLQLNNKVKLNQDISKLAIFDTLFNQPITLKSLANHTSGLPRLPSNFAESAFKNQSNPYLNYRDKELFTYLKTDLKLKDSSYQYSNLGTGLLGFTLEYLTKQSYEDLLQNYVVKPLSMPNTTSKPKSMTNVIKGLDAKGELTSYWTFDALKGVGDIFSTAEDLLVFSKKIIEKSDPAINLSLKQTHQINNRQAIGLGWHILETNAGFTWYWHNGAVGGFTSTIVVNPETNKAVVVLSNVSAYHKDMQKIDKLCFDIMIGLENN</sequence>
<gene>
    <name evidence="3" type="ORF">SAMN05444278_10187</name>
</gene>
<dbReference type="Pfam" id="PF00144">
    <property type="entry name" value="Beta-lactamase"/>
    <property type="match status" value="1"/>
</dbReference>
<dbReference type="InterPro" id="IPR001466">
    <property type="entry name" value="Beta-lactam-related"/>
</dbReference>
<evidence type="ECO:0000256" key="1">
    <source>
        <dbReference type="SAM" id="SignalP"/>
    </source>
</evidence>
<dbReference type="InterPro" id="IPR050491">
    <property type="entry name" value="AmpC-like"/>
</dbReference>
<dbReference type="SUPFAM" id="SSF56601">
    <property type="entry name" value="beta-lactamase/transpeptidase-like"/>
    <property type="match status" value="1"/>
</dbReference>
<dbReference type="EMBL" id="FQTW01000001">
    <property type="protein sequence ID" value="SHE29870.1"/>
    <property type="molecule type" value="Genomic_DNA"/>
</dbReference>
<dbReference type="InterPro" id="IPR012338">
    <property type="entry name" value="Beta-lactam/transpept-like"/>
</dbReference>
<dbReference type="STRING" id="1155689.SAMN05444278_10187"/>
<dbReference type="Proteomes" id="UP000184462">
    <property type="component" value="Unassembled WGS sequence"/>
</dbReference>
<dbReference type="PANTHER" id="PTHR46825:SF9">
    <property type="entry name" value="BETA-LACTAMASE-RELATED DOMAIN-CONTAINING PROTEIN"/>
    <property type="match status" value="1"/>
</dbReference>
<evidence type="ECO:0000313" key="3">
    <source>
        <dbReference type="EMBL" id="SHE29870.1"/>
    </source>
</evidence>
<feature type="chain" id="PRO_5013087063" evidence="1">
    <location>
        <begin position="28"/>
        <end position="357"/>
    </location>
</feature>
<dbReference type="OrthoDB" id="9793489at2"/>
<accession>A0A1M4SCE7</accession>
<name>A0A1M4SCE7_9FLAO</name>
<dbReference type="AlphaFoldDB" id="A0A1M4SCE7"/>
<reference evidence="3 4" key="1">
    <citation type="submission" date="2016-11" db="EMBL/GenBank/DDBJ databases">
        <authorList>
            <person name="Jaros S."/>
            <person name="Januszkiewicz K."/>
            <person name="Wedrychowicz H."/>
        </authorList>
    </citation>
    <scope>NUCLEOTIDE SEQUENCE [LARGE SCALE GENOMIC DNA]</scope>
    <source>
        <strain evidence="3 4">DSM 25661</strain>
    </source>
</reference>
<keyword evidence="4" id="KW-1185">Reference proteome</keyword>
<feature type="domain" description="Beta-lactamase-related" evidence="2">
    <location>
        <begin position="38"/>
        <end position="342"/>
    </location>
</feature>
<feature type="signal peptide" evidence="1">
    <location>
        <begin position="1"/>
        <end position="27"/>
    </location>
</feature>
<dbReference type="PANTHER" id="PTHR46825">
    <property type="entry name" value="D-ALANYL-D-ALANINE-CARBOXYPEPTIDASE/ENDOPEPTIDASE AMPH"/>
    <property type="match status" value="1"/>
</dbReference>
<evidence type="ECO:0000313" key="4">
    <source>
        <dbReference type="Proteomes" id="UP000184462"/>
    </source>
</evidence>
<proteinExistence type="predicted"/>
<dbReference type="Gene3D" id="3.40.710.10">
    <property type="entry name" value="DD-peptidase/beta-lactamase superfamily"/>
    <property type="match status" value="1"/>
</dbReference>
<keyword evidence="1" id="KW-0732">Signal</keyword>
<dbReference type="RefSeq" id="WP_159432011.1">
    <property type="nucleotide sequence ID" value="NZ_FQTW01000001.1"/>
</dbReference>
<organism evidence="3 4">
    <name type="scientific">Psychroflexus salarius</name>
    <dbReference type="NCBI Taxonomy" id="1155689"/>
    <lineage>
        <taxon>Bacteria</taxon>
        <taxon>Pseudomonadati</taxon>
        <taxon>Bacteroidota</taxon>
        <taxon>Flavobacteriia</taxon>
        <taxon>Flavobacteriales</taxon>
        <taxon>Flavobacteriaceae</taxon>
        <taxon>Psychroflexus</taxon>
    </lineage>
</organism>